<evidence type="ECO:0000313" key="2">
    <source>
        <dbReference type="EMBL" id="PIS42458.1"/>
    </source>
</evidence>
<keyword evidence="1" id="KW-0812">Transmembrane</keyword>
<name>A0A2H0YVD3_9BACT</name>
<dbReference type="Proteomes" id="UP000231542">
    <property type="component" value="Unassembled WGS sequence"/>
</dbReference>
<keyword evidence="1" id="KW-0472">Membrane</keyword>
<protein>
    <submittedName>
        <fullName evidence="2">Uncharacterized protein</fullName>
    </submittedName>
</protein>
<keyword evidence="1" id="KW-1133">Transmembrane helix</keyword>
<evidence type="ECO:0000313" key="3">
    <source>
        <dbReference type="Proteomes" id="UP000231542"/>
    </source>
</evidence>
<proteinExistence type="predicted"/>
<comment type="caution">
    <text evidence="2">The sequence shown here is derived from an EMBL/GenBank/DDBJ whole genome shotgun (WGS) entry which is preliminary data.</text>
</comment>
<dbReference type="AlphaFoldDB" id="A0A2H0YVD3"/>
<evidence type="ECO:0000256" key="1">
    <source>
        <dbReference type="SAM" id="Phobius"/>
    </source>
</evidence>
<reference evidence="2 3" key="1">
    <citation type="submission" date="2017-09" db="EMBL/GenBank/DDBJ databases">
        <title>Depth-based differentiation of microbial function through sediment-hosted aquifers and enrichment of novel symbionts in the deep terrestrial subsurface.</title>
        <authorList>
            <person name="Probst A.J."/>
            <person name="Ladd B."/>
            <person name="Jarett J.K."/>
            <person name="Geller-Mcgrath D.E."/>
            <person name="Sieber C.M."/>
            <person name="Emerson J.B."/>
            <person name="Anantharaman K."/>
            <person name="Thomas B.C."/>
            <person name="Malmstrom R."/>
            <person name="Stieglmeier M."/>
            <person name="Klingl A."/>
            <person name="Woyke T."/>
            <person name="Ryan C.M."/>
            <person name="Banfield J.F."/>
        </authorList>
    </citation>
    <scope>NUCLEOTIDE SEQUENCE [LARGE SCALE GENOMIC DNA]</scope>
    <source>
        <strain evidence="2">CG08_land_8_20_14_0_20_40_16</strain>
    </source>
</reference>
<feature type="transmembrane region" description="Helical" evidence="1">
    <location>
        <begin position="23"/>
        <end position="43"/>
    </location>
</feature>
<organism evidence="2 3">
    <name type="scientific">Candidatus Kerfeldbacteria bacterium CG08_land_8_20_14_0_20_40_16</name>
    <dbReference type="NCBI Taxonomy" id="2014244"/>
    <lineage>
        <taxon>Bacteria</taxon>
        <taxon>Candidatus Kerfeldiibacteriota</taxon>
    </lineage>
</organism>
<dbReference type="EMBL" id="PEXU01000042">
    <property type="protein sequence ID" value="PIS42458.1"/>
    <property type="molecule type" value="Genomic_DNA"/>
</dbReference>
<accession>A0A2H0YVD3</accession>
<sequence>MDLNFSFSLKKIPPFLRRNGVKIAYLIMLIGILYILFFLYQYLYLPIAEKQTIDPSLIQSKKEVINQQLFEKVVDDLELKTAVTNNSPLNLENPF</sequence>
<gene>
    <name evidence="2" type="ORF">COT24_03380</name>
</gene>